<evidence type="ECO:0000256" key="1">
    <source>
        <dbReference type="ARBA" id="ARBA00001970"/>
    </source>
</evidence>
<keyword evidence="11" id="KW-0408">Iron</keyword>
<dbReference type="STRING" id="240176.A8N9Y7"/>
<dbReference type="KEGG" id="cci:CC1G_05714"/>
<dbReference type="SUPFAM" id="SSF52087">
    <property type="entry name" value="CRAL/TRIO domain"/>
    <property type="match status" value="1"/>
</dbReference>
<evidence type="ECO:0000256" key="4">
    <source>
        <dbReference type="ARBA" id="ARBA00018320"/>
    </source>
</evidence>
<comment type="similarity">
    <text evidence="3 16">Belongs to the SFH5 family.</text>
</comment>
<keyword evidence="12 16" id="KW-0445">Lipid transport</keyword>
<dbReference type="GO" id="GO:0046872">
    <property type="term" value="F:metal ion binding"/>
    <property type="evidence" value="ECO:0007669"/>
    <property type="project" value="UniProtKB-KW"/>
</dbReference>
<gene>
    <name evidence="19" type="ORF">CC1G_05714</name>
</gene>
<comment type="function">
    <text evidence="15">Non-classical phosphatidylinositol (PtdIns) transfer protein (PITP), which exhibits PtdIns-binding/transfer activity in the absence of detectable PtdCho-binding/transfer activity. Regulates PtdIns(4,5)P2 homeostasis at the plasma membrane. Heme-binding protein that may play a role in organic oxidant-induced stress responses.</text>
</comment>
<keyword evidence="8" id="KW-0479">Metal-binding</keyword>
<keyword evidence="13 16" id="KW-0472">Membrane</keyword>
<proteinExistence type="inferred from homology"/>
<dbReference type="InterPro" id="IPR001251">
    <property type="entry name" value="CRAL-TRIO_dom"/>
</dbReference>
<dbReference type="SMART" id="SM00516">
    <property type="entry name" value="SEC14"/>
    <property type="match status" value="1"/>
</dbReference>
<accession>A8N9Y7</accession>
<evidence type="ECO:0000256" key="17">
    <source>
        <dbReference type="SAM" id="MobiDB-lite"/>
    </source>
</evidence>
<evidence type="ECO:0000256" key="15">
    <source>
        <dbReference type="ARBA" id="ARBA00024180"/>
    </source>
</evidence>
<keyword evidence="5 16" id="KW-0813">Transport</keyword>
<dbReference type="OrthoDB" id="75724at2759"/>
<comment type="subcellular location">
    <subcellularLocation>
        <location evidence="16">Cytoplasm</location>
    </subcellularLocation>
    <subcellularLocation>
        <location evidence="2 16">Endoplasmic reticulum membrane</location>
        <topology evidence="2 16">Peripheral membrane protein</topology>
    </subcellularLocation>
    <subcellularLocation>
        <location evidence="16">Microsome membrane</location>
        <topology evidence="16">Peripheral membrane protein</topology>
    </subcellularLocation>
</comment>
<dbReference type="GO" id="GO:0017157">
    <property type="term" value="P:regulation of exocytosis"/>
    <property type="evidence" value="ECO:0007669"/>
    <property type="project" value="TreeGrafter"/>
</dbReference>
<dbReference type="Gene3D" id="3.40.525.10">
    <property type="entry name" value="CRAL-TRIO lipid binding domain"/>
    <property type="match status" value="1"/>
</dbReference>
<feature type="compositionally biased region" description="Basic and acidic residues" evidence="17">
    <location>
        <begin position="191"/>
        <end position="205"/>
    </location>
</feature>
<evidence type="ECO:0000256" key="11">
    <source>
        <dbReference type="ARBA" id="ARBA00023004"/>
    </source>
</evidence>
<evidence type="ECO:0000256" key="12">
    <source>
        <dbReference type="ARBA" id="ARBA00023055"/>
    </source>
</evidence>
<evidence type="ECO:0000313" key="20">
    <source>
        <dbReference type="Proteomes" id="UP000001861"/>
    </source>
</evidence>
<dbReference type="RefSeq" id="XP_001831643.2">
    <property type="nucleotide sequence ID" value="XM_001831591.2"/>
</dbReference>
<feature type="region of interest" description="Disordered" evidence="17">
    <location>
        <begin position="1"/>
        <end position="216"/>
    </location>
</feature>
<dbReference type="SUPFAM" id="SSF46938">
    <property type="entry name" value="CRAL/TRIO N-terminal domain"/>
    <property type="match status" value="1"/>
</dbReference>
<dbReference type="PROSITE" id="PS50191">
    <property type="entry name" value="CRAL_TRIO"/>
    <property type="match status" value="1"/>
</dbReference>
<protein>
    <recommendedName>
        <fullName evidence="4 16">Phosphatidylinositol transfer protein SFH5</fullName>
        <shortName evidence="16">PITP SFH5</shortName>
    </recommendedName>
</protein>
<evidence type="ECO:0000259" key="18">
    <source>
        <dbReference type="PROSITE" id="PS50191"/>
    </source>
</evidence>
<feature type="compositionally biased region" description="Low complexity" evidence="17">
    <location>
        <begin position="158"/>
        <end position="190"/>
    </location>
</feature>
<feature type="compositionally biased region" description="Low complexity" evidence="17">
    <location>
        <begin position="128"/>
        <end position="139"/>
    </location>
</feature>
<dbReference type="InterPro" id="IPR042938">
    <property type="entry name" value="Sfh5"/>
</dbReference>
<feature type="domain" description="CRAL-TRIO" evidence="18">
    <location>
        <begin position="303"/>
        <end position="478"/>
    </location>
</feature>
<dbReference type="VEuPathDB" id="FungiDB:CC1G_05714"/>
<dbReference type="GO" id="GO:0008526">
    <property type="term" value="F:phosphatidylinositol transfer activity"/>
    <property type="evidence" value="ECO:0007669"/>
    <property type="project" value="UniProtKB-UniRule"/>
</dbReference>
<organism evidence="19 20">
    <name type="scientific">Coprinopsis cinerea (strain Okayama-7 / 130 / ATCC MYA-4618 / FGSC 9003)</name>
    <name type="common">Inky cap fungus</name>
    <name type="synonym">Hormographiella aspergillata</name>
    <dbReference type="NCBI Taxonomy" id="240176"/>
    <lineage>
        <taxon>Eukaryota</taxon>
        <taxon>Fungi</taxon>
        <taxon>Dikarya</taxon>
        <taxon>Basidiomycota</taxon>
        <taxon>Agaricomycotina</taxon>
        <taxon>Agaricomycetes</taxon>
        <taxon>Agaricomycetidae</taxon>
        <taxon>Agaricales</taxon>
        <taxon>Agaricineae</taxon>
        <taxon>Psathyrellaceae</taxon>
        <taxon>Coprinopsis</taxon>
    </lineage>
</organism>
<dbReference type="AlphaFoldDB" id="A8N9Y7"/>
<dbReference type="GO" id="GO:0043001">
    <property type="term" value="P:Golgi to plasma membrane protein transport"/>
    <property type="evidence" value="ECO:0007669"/>
    <property type="project" value="TreeGrafter"/>
</dbReference>
<dbReference type="InterPro" id="IPR011074">
    <property type="entry name" value="CRAL/TRIO_N_dom"/>
</dbReference>
<sequence>MSESATAPAPSPAQAPAVPEPTPQPDPNVDQNAAPKPEEPKATEQDNGNAVPAPSEAQLPADSEKTEEPAVVKAAETPSATVDETPAKPAPEPTPEVPQAPATQPEPTPTVPEEPKMTQDPTVTKSEAAPIETTAAAPLAPTPAPAPATSGEPKVEEVTTTSSAAAATKAEPVATPDAPAATATAAVGEAPKAEEKQPASEAADKDADEPQSTLTKRFTTAEWEALKKFRADLPNIFEEAFPDRKDARTAVVTIWGVPLDPNGAKDARASVVLMKFLRARNLNPTAAREMLVGTLRWRESFNIEAALKEEFPQDLFGKLAHVHGVDKENRPIVYNLYGANPDIKAVFADVQRFIRWRVALQERSTRQLDFTEVDQMIQVHDYEGVGLTSRDANSKAAASEATNIFQSHYPELLYKKFFINVPTILNWIFWAFKPIIPAATLAKMSVVGSGTSAIKKALGPHIDDNNLPKRYGGASEAF</sequence>
<dbReference type="CDD" id="cd00170">
    <property type="entry name" value="SEC14"/>
    <property type="match status" value="1"/>
</dbReference>
<evidence type="ECO:0000256" key="7">
    <source>
        <dbReference type="ARBA" id="ARBA00022617"/>
    </source>
</evidence>
<dbReference type="OMA" id="MVQIHDY"/>
<evidence type="ECO:0000256" key="8">
    <source>
        <dbReference type="ARBA" id="ARBA00022723"/>
    </source>
</evidence>
<evidence type="ECO:0000256" key="3">
    <source>
        <dbReference type="ARBA" id="ARBA00006667"/>
    </source>
</evidence>
<evidence type="ECO:0000256" key="16">
    <source>
        <dbReference type="RuleBase" id="RU367059"/>
    </source>
</evidence>
<evidence type="ECO:0000256" key="13">
    <source>
        <dbReference type="ARBA" id="ARBA00023136"/>
    </source>
</evidence>
<evidence type="ECO:0000313" key="19">
    <source>
        <dbReference type="EMBL" id="EAU90176.2"/>
    </source>
</evidence>
<dbReference type="InterPro" id="IPR036865">
    <property type="entry name" value="CRAL-TRIO_dom_sf"/>
</dbReference>
<keyword evidence="20" id="KW-1185">Reference proteome</keyword>
<evidence type="ECO:0000256" key="2">
    <source>
        <dbReference type="ARBA" id="ARBA00004406"/>
    </source>
</evidence>
<evidence type="ECO:0000256" key="14">
    <source>
        <dbReference type="ARBA" id="ARBA00024146"/>
    </source>
</evidence>
<keyword evidence="9 16" id="KW-0256">Endoplasmic reticulum</keyword>
<dbReference type="GO" id="GO:0005829">
    <property type="term" value="C:cytosol"/>
    <property type="evidence" value="ECO:0007669"/>
    <property type="project" value="TreeGrafter"/>
</dbReference>
<name>A8N9Y7_COPC7</name>
<dbReference type="GeneID" id="6008117"/>
<dbReference type="Pfam" id="PF00650">
    <property type="entry name" value="CRAL_TRIO"/>
    <property type="match status" value="1"/>
</dbReference>
<evidence type="ECO:0000256" key="10">
    <source>
        <dbReference type="ARBA" id="ARBA00022848"/>
    </source>
</evidence>
<dbReference type="EMBL" id="AACS02000007">
    <property type="protein sequence ID" value="EAU90176.2"/>
    <property type="molecule type" value="Genomic_DNA"/>
</dbReference>
<keyword evidence="7" id="KW-0349">Heme</keyword>
<evidence type="ECO:0000256" key="5">
    <source>
        <dbReference type="ARBA" id="ARBA00022448"/>
    </source>
</evidence>
<feature type="compositionally biased region" description="Pro residues" evidence="17">
    <location>
        <begin position="88"/>
        <end position="112"/>
    </location>
</feature>
<keyword evidence="6 16" id="KW-0963">Cytoplasm</keyword>
<dbReference type="GO" id="GO:0005789">
    <property type="term" value="C:endoplasmic reticulum membrane"/>
    <property type="evidence" value="ECO:0007669"/>
    <property type="project" value="UniProtKB-SubCell"/>
</dbReference>
<dbReference type="PANTHER" id="PTHR47669:SF1">
    <property type="entry name" value="PHOSPHATIDYLINOSITOL TRANSFER PROTEIN SFH5"/>
    <property type="match status" value="1"/>
</dbReference>
<dbReference type="Proteomes" id="UP000001861">
    <property type="component" value="Unassembled WGS sequence"/>
</dbReference>
<dbReference type="GO" id="GO:0032541">
    <property type="term" value="C:cortical endoplasmic reticulum"/>
    <property type="evidence" value="ECO:0007669"/>
    <property type="project" value="TreeGrafter"/>
</dbReference>
<comment type="catalytic activity">
    <reaction evidence="14">
        <text>a 1,2-diacyl-sn-glycero-3-phospho-(1D-myo-inositol)(in) = a 1,2-diacyl-sn-glycero-3-phospho-(1D-myo-inositol)(out)</text>
        <dbReference type="Rhea" id="RHEA:38691"/>
        <dbReference type="ChEBI" id="CHEBI:57880"/>
    </reaction>
    <physiologicalReaction direction="left-to-right" evidence="14">
        <dbReference type="Rhea" id="RHEA:38692"/>
    </physiologicalReaction>
</comment>
<dbReference type="Pfam" id="PF03765">
    <property type="entry name" value="CRAL_TRIO_N"/>
    <property type="match status" value="1"/>
</dbReference>
<dbReference type="InterPro" id="IPR036273">
    <property type="entry name" value="CRAL/TRIO_N_dom_sf"/>
</dbReference>
<evidence type="ECO:0000256" key="6">
    <source>
        <dbReference type="ARBA" id="ARBA00022490"/>
    </source>
</evidence>
<feature type="compositionally biased region" description="Pro residues" evidence="17">
    <location>
        <begin position="9"/>
        <end position="26"/>
    </location>
</feature>
<comment type="cofactor">
    <cofactor evidence="1">
        <name>heme b</name>
        <dbReference type="ChEBI" id="CHEBI:60344"/>
    </cofactor>
</comment>
<reference evidence="19 20" key="1">
    <citation type="journal article" date="2010" name="Proc. Natl. Acad. Sci. U.S.A.">
        <title>Insights into evolution of multicellular fungi from the assembled chromosomes of the mushroom Coprinopsis cinerea (Coprinus cinereus).</title>
        <authorList>
            <person name="Stajich J.E."/>
            <person name="Wilke S.K."/>
            <person name="Ahren D."/>
            <person name="Au C.H."/>
            <person name="Birren B.W."/>
            <person name="Borodovsky M."/>
            <person name="Burns C."/>
            <person name="Canback B."/>
            <person name="Casselton L.A."/>
            <person name="Cheng C.K."/>
            <person name="Deng J."/>
            <person name="Dietrich F.S."/>
            <person name="Fargo D.C."/>
            <person name="Farman M.L."/>
            <person name="Gathman A.C."/>
            <person name="Goldberg J."/>
            <person name="Guigo R."/>
            <person name="Hoegger P.J."/>
            <person name="Hooker J.B."/>
            <person name="Huggins A."/>
            <person name="James T.Y."/>
            <person name="Kamada T."/>
            <person name="Kilaru S."/>
            <person name="Kodira C."/>
            <person name="Kues U."/>
            <person name="Kupfer D."/>
            <person name="Kwan H.S."/>
            <person name="Lomsadze A."/>
            <person name="Li W."/>
            <person name="Lilly W.W."/>
            <person name="Ma L.J."/>
            <person name="Mackey A.J."/>
            <person name="Manning G."/>
            <person name="Martin F."/>
            <person name="Muraguchi H."/>
            <person name="Natvig D.O."/>
            <person name="Palmerini H."/>
            <person name="Ramesh M.A."/>
            <person name="Rehmeyer C.J."/>
            <person name="Roe B.A."/>
            <person name="Shenoy N."/>
            <person name="Stanke M."/>
            <person name="Ter-Hovhannisyan V."/>
            <person name="Tunlid A."/>
            <person name="Velagapudi R."/>
            <person name="Vision T.J."/>
            <person name="Zeng Q."/>
            <person name="Zolan M.E."/>
            <person name="Pukkila P.J."/>
        </authorList>
    </citation>
    <scope>NUCLEOTIDE SEQUENCE [LARGE SCALE GENOMIC DNA]</scope>
    <source>
        <strain evidence="20">Okayama-7 / 130 / ATCC MYA-4618 / FGSC 9003</strain>
    </source>
</reference>
<dbReference type="PANTHER" id="PTHR47669">
    <property type="entry name" value="PHOSPHATIDYLINOSITOL TRANSFER PROTEIN SFH5"/>
    <property type="match status" value="1"/>
</dbReference>
<dbReference type="InParanoid" id="A8N9Y7"/>
<dbReference type="GO" id="GO:0005886">
    <property type="term" value="C:plasma membrane"/>
    <property type="evidence" value="ECO:0007669"/>
    <property type="project" value="TreeGrafter"/>
</dbReference>
<comment type="caution">
    <text evidence="19">The sequence shown here is derived from an EMBL/GenBank/DDBJ whole genome shotgun (WGS) entry which is preliminary data.</text>
</comment>
<dbReference type="eggNOG" id="KOG1471">
    <property type="taxonomic scope" value="Eukaryota"/>
</dbReference>
<keyword evidence="10 16" id="KW-0492">Microsome</keyword>
<evidence type="ECO:0000256" key="9">
    <source>
        <dbReference type="ARBA" id="ARBA00022824"/>
    </source>
</evidence>
<dbReference type="HOGENOM" id="CLU_045138_0_0_1"/>